<organism evidence="2 3">
    <name type="scientific">Chilo suppressalis</name>
    <name type="common">Asiatic rice borer moth</name>
    <dbReference type="NCBI Taxonomy" id="168631"/>
    <lineage>
        <taxon>Eukaryota</taxon>
        <taxon>Metazoa</taxon>
        <taxon>Ecdysozoa</taxon>
        <taxon>Arthropoda</taxon>
        <taxon>Hexapoda</taxon>
        <taxon>Insecta</taxon>
        <taxon>Pterygota</taxon>
        <taxon>Neoptera</taxon>
        <taxon>Endopterygota</taxon>
        <taxon>Lepidoptera</taxon>
        <taxon>Glossata</taxon>
        <taxon>Ditrysia</taxon>
        <taxon>Pyraloidea</taxon>
        <taxon>Crambidae</taxon>
        <taxon>Crambinae</taxon>
        <taxon>Chilo</taxon>
    </lineage>
</organism>
<evidence type="ECO:0008006" key="4">
    <source>
        <dbReference type="Google" id="ProtNLM"/>
    </source>
</evidence>
<feature type="region of interest" description="Disordered" evidence="1">
    <location>
        <begin position="239"/>
        <end position="388"/>
    </location>
</feature>
<evidence type="ECO:0000313" key="2">
    <source>
        <dbReference type="EMBL" id="CAH0403285.1"/>
    </source>
</evidence>
<dbReference type="Proteomes" id="UP001153292">
    <property type="component" value="Chromosome 23"/>
</dbReference>
<keyword evidence="3" id="KW-1185">Reference proteome</keyword>
<evidence type="ECO:0000256" key="1">
    <source>
        <dbReference type="SAM" id="MobiDB-lite"/>
    </source>
</evidence>
<feature type="region of interest" description="Disordered" evidence="1">
    <location>
        <begin position="510"/>
        <end position="545"/>
    </location>
</feature>
<evidence type="ECO:0000313" key="3">
    <source>
        <dbReference type="Proteomes" id="UP001153292"/>
    </source>
</evidence>
<reference evidence="2" key="1">
    <citation type="submission" date="2021-12" db="EMBL/GenBank/DDBJ databases">
        <authorList>
            <person name="King R."/>
        </authorList>
    </citation>
    <scope>NUCLEOTIDE SEQUENCE</scope>
</reference>
<proteinExistence type="predicted"/>
<sequence>MYEELDSASVDERVHWMGGQKFIITSWSRLHLLVQSVRPPPYRKVDVECAEAGDSKPHVTAHNLCGDLNRGDIPRNPMGQSVDGEPYPLASTGSPTPCEYTTLHNLCGDLNRGDIPRNPMGQSVDGEPYPLASTGSPTPCEFTTLHNLCGDLNRGDIPRNPMGQSVDGEPYPLASTGSPTPCEYTTLHNLCGDLNRGDIPRNPMGQSVDGEPYPFELIRNHTLRFLSRALPALRNDDSLPRVTRLPATPTPTRPDPGYIQHNGPPRPQIHTAQRVTAHTLHDTTDDTTPPASPARPDPGYIQHNGPPRPRIHTAQRVTAHTLHDTTDDTTPPASPARPDPGYIQHNGPPRPRIHTAQRVTAHTLHDTTDDTTPPASPARPDPGYIQHNGSCTRESKVVLKRFYYSSYSLGCGTETWRDANMHLVPKTGNRSDLVNYRPIAVTSVISSPRKASPIDKRGKSLAIDLYIAKAFDRVWHKSLVSKLPAYGLPAQFCSWVPDFLHELEERSKRSASAETESQQLRAEHRGAQSARGARDGRKFCDGGGV</sequence>
<accession>A0ABN8B843</accession>
<dbReference type="EMBL" id="OU963916">
    <property type="protein sequence ID" value="CAH0403285.1"/>
    <property type="molecule type" value="Genomic_DNA"/>
</dbReference>
<gene>
    <name evidence="2" type="ORF">CHILSU_LOCUS6552</name>
</gene>
<protein>
    <recommendedName>
        <fullName evidence="4">Reverse transcriptase domain-containing protein</fullName>
    </recommendedName>
</protein>
<feature type="compositionally biased region" description="Polar residues" evidence="1">
    <location>
        <begin position="510"/>
        <end position="520"/>
    </location>
</feature>
<feature type="compositionally biased region" description="Basic and acidic residues" evidence="1">
    <location>
        <begin position="521"/>
        <end position="545"/>
    </location>
</feature>
<name>A0ABN8B843_CHISP</name>